<reference evidence="2 3" key="1">
    <citation type="journal article" date="2010" name="Nat. Biotechnol.">
        <title>Genome sequence of the model mushroom Schizophyllum commune.</title>
        <authorList>
            <person name="Ohm R.A."/>
            <person name="de Jong J.F."/>
            <person name="Lugones L.G."/>
            <person name="Aerts A."/>
            <person name="Kothe E."/>
            <person name="Stajich J.E."/>
            <person name="de Vries R.P."/>
            <person name="Record E."/>
            <person name="Levasseur A."/>
            <person name="Baker S.E."/>
            <person name="Bartholomew K.A."/>
            <person name="Coutinho P.M."/>
            <person name="Erdmann S."/>
            <person name="Fowler T.J."/>
            <person name="Gathman A.C."/>
            <person name="Lombard V."/>
            <person name="Henrissat B."/>
            <person name="Knabe N."/>
            <person name="Kuees U."/>
            <person name="Lilly W.W."/>
            <person name="Lindquist E."/>
            <person name="Lucas S."/>
            <person name="Magnuson J.K."/>
            <person name="Piumi F."/>
            <person name="Raudaskoski M."/>
            <person name="Salamov A."/>
            <person name="Schmutz J."/>
            <person name="Schwarze F.W.M.R."/>
            <person name="vanKuyk P.A."/>
            <person name="Horton J.S."/>
            <person name="Grigoriev I.V."/>
            <person name="Woesten H.A.B."/>
        </authorList>
    </citation>
    <scope>NUCLEOTIDE SEQUENCE [LARGE SCALE GENOMIC DNA]</scope>
    <source>
        <strain evidence="3">H4-8 / FGSC 9210</strain>
    </source>
</reference>
<evidence type="ECO:0000256" key="1">
    <source>
        <dbReference type="SAM" id="MobiDB-lite"/>
    </source>
</evidence>
<evidence type="ECO:0000313" key="2">
    <source>
        <dbReference type="EMBL" id="EFJ03132.1"/>
    </source>
</evidence>
<dbReference type="Proteomes" id="UP000007431">
    <property type="component" value="Unassembled WGS sequence"/>
</dbReference>
<gene>
    <name evidence="2" type="ORF">SCHCODRAFT_230682</name>
</gene>
<dbReference type="EMBL" id="GL377302">
    <property type="protein sequence ID" value="EFJ03132.1"/>
    <property type="molecule type" value="Genomic_DNA"/>
</dbReference>
<feature type="region of interest" description="Disordered" evidence="1">
    <location>
        <begin position="223"/>
        <end position="250"/>
    </location>
</feature>
<dbReference type="eggNOG" id="ENOG502S0I7">
    <property type="taxonomic scope" value="Eukaryota"/>
</dbReference>
<dbReference type="AlphaFoldDB" id="D8PR54"/>
<dbReference type="HOGENOM" id="CLU_891843_0_0_1"/>
<sequence length="312" mass="33283">MSSLSGGRASTSSSSHRLSTSRPSTSSLSTSPPHIRTRTASTATTPLETATPIAAGHPVATARAAVRKFATRELGRAELIASLEDYIGNATVDLLLLGAWGLAREVVGGEGIPTSYFARDDRTYRVFCERLDELGIGGEEGVGEGEGEEGDEVKTAPAPRPRPRPTPTLSTLPTPTTTSTNAPNRAAHKLPRKLRWQLRVLRAAVGGRKTTYRTKVELLEAELDGSEPSEAPNAQVCTPSDGRAQRAGTSSMLTNRATKKGKHRLVARATFATLGALFVTSRAWMAFWGFDLSSRSSLMKVLAAPRSYKVPG</sequence>
<feature type="compositionally biased region" description="Low complexity" evidence="1">
    <location>
        <begin position="167"/>
        <end position="185"/>
    </location>
</feature>
<proteinExistence type="predicted"/>
<feature type="compositionally biased region" description="Polar residues" evidence="1">
    <location>
        <begin position="38"/>
        <end position="47"/>
    </location>
</feature>
<dbReference type="VEuPathDB" id="FungiDB:SCHCODRAFT_02622721"/>
<organism evidence="3">
    <name type="scientific">Schizophyllum commune (strain H4-8 / FGSC 9210)</name>
    <name type="common">Split gill fungus</name>
    <dbReference type="NCBI Taxonomy" id="578458"/>
    <lineage>
        <taxon>Eukaryota</taxon>
        <taxon>Fungi</taxon>
        <taxon>Dikarya</taxon>
        <taxon>Basidiomycota</taxon>
        <taxon>Agaricomycotina</taxon>
        <taxon>Agaricomycetes</taxon>
        <taxon>Agaricomycetidae</taxon>
        <taxon>Agaricales</taxon>
        <taxon>Schizophyllaceae</taxon>
        <taxon>Schizophyllum</taxon>
    </lineage>
</organism>
<feature type="region of interest" description="Disordered" evidence="1">
    <location>
        <begin position="137"/>
        <end position="186"/>
    </location>
</feature>
<name>D8PR54_SCHCM</name>
<keyword evidence="3" id="KW-1185">Reference proteome</keyword>
<feature type="region of interest" description="Disordered" evidence="1">
    <location>
        <begin position="1"/>
        <end position="47"/>
    </location>
</feature>
<feature type="compositionally biased region" description="Low complexity" evidence="1">
    <location>
        <begin position="1"/>
        <end position="34"/>
    </location>
</feature>
<protein>
    <submittedName>
        <fullName evidence="2">Uncharacterized protein</fullName>
    </submittedName>
</protein>
<evidence type="ECO:0000313" key="3">
    <source>
        <dbReference type="Proteomes" id="UP000007431"/>
    </source>
</evidence>
<accession>D8PR54</accession>
<dbReference type="InParanoid" id="D8PR54"/>
<feature type="compositionally biased region" description="Acidic residues" evidence="1">
    <location>
        <begin position="141"/>
        <end position="151"/>
    </location>
</feature>